<dbReference type="RefSeq" id="WP_098037236.1">
    <property type="nucleotide sequence ID" value="NZ_CWGJ01000001.1"/>
</dbReference>
<protein>
    <submittedName>
        <fullName evidence="1">Uncharacterized protein</fullName>
    </submittedName>
</protein>
<reference evidence="2" key="1">
    <citation type="submission" date="2015-06" db="EMBL/GenBank/DDBJ databases">
        <authorList>
            <person name="Bertelli C."/>
        </authorList>
    </citation>
    <scope>NUCLEOTIDE SEQUENCE [LARGE SCALE GENOMIC DNA]</scope>
    <source>
        <strain evidence="2">CRIB-30</strain>
    </source>
</reference>
<dbReference type="EMBL" id="CWGJ01000001">
    <property type="protein sequence ID" value="CRX37377.1"/>
    <property type="molecule type" value="Genomic_DNA"/>
</dbReference>
<organism evidence="1 2">
    <name type="scientific">Estrella lausannensis</name>
    <dbReference type="NCBI Taxonomy" id="483423"/>
    <lineage>
        <taxon>Bacteria</taxon>
        <taxon>Pseudomonadati</taxon>
        <taxon>Chlamydiota</taxon>
        <taxon>Chlamydiia</taxon>
        <taxon>Parachlamydiales</taxon>
        <taxon>Candidatus Criblamydiaceae</taxon>
        <taxon>Estrella</taxon>
    </lineage>
</organism>
<dbReference type="Proteomes" id="UP000220251">
    <property type="component" value="Unassembled WGS sequence"/>
</dbReference>
<proteinExistence type="predicted"/>
<gene>
    <name evidence="1" type="ORF">ELAC_0013</name>
</gene>
<evidence type="ECO:0000313" key="1">
    <source>
        <dbReference type="EMBL" id="CRX37377.1"/>
    </source>
</evidence>
<accession>A0A0H5DMY8</accession>
<sequence length="578" mass="63550">MPEINNIKSAGQPAPLSAPVPPECLKNELEFVLDYIPDEETYLITSEGGGGHKSAADAIQYKLLDQAGNKSGAVHRVDVLKNSILPNFIADKATGVWDQAKKEGNVEKQISLVKGKFLGIVTWRRLADILFFLPIFLKTFFTLWGNRKITRIVDTQAMGTTAIVAAARLANFLFQRHIEVLKMMTDMPTEEAIHFAASAKSLSSADKKIYRILSTAPFPQYKDETESNYIDRMDAWWKEHFNLSLKEGQVRYTDFPLRPAFIRAKEGTLSGDIGIKLNNADEKKLLVDAGIIDEDTVSKRGGKAFDAANGTIVKTEYDYSPVDVGSEDMVGLITIGSMANAGATKAYIEDVIDLANLHNDLASRDESGEGHEMKQFHLFVACGRHEAGKPSLFSDVAAMIGKYKQEGRVPQNLHIVPMGFQSDEEMAPIMHRANFGIYGAGGLTTMETLAASDPERAHVFIHSDAKEAKADMSDAQIQEELLKGYVLWERGNAEFQLKNDGYKAQLVAPQEIFRKRLTEILELEAGMEEIYSSVTHEHAVGESKNATAEGSASFGNPLVLDARPFTQIAASTAGVVLS</sequence>
<keyword evidence="2" id="KW-1185">Reference proteome</keyword>
<dbReference type="AlphaFoldDB" id="A0A0H5DMY8"/>
<name>A0A0H5DMY8_9BACT</name>
<dbReference type="OrthoDB" id="20234at2"/>
<evidence type="ECO:0000313" key="2">
    <source>
        <dbReference type="Proteomes" id="UP000220251"/>
    </source>
</evidence>